<feature type="binding site" evidence="11">
    <location>
        <begin position="274"/>
        <end position="288"/>
    </location>
    <ligand>
        <name>NAD(+)</name>
        <dbReference type="ChEBI" id="CHEBI:57540"/>
    </ligand>
</feature>
<sequence>MEKFLMGTYDVVVVGAGHAGCEAGLAAARMGMKTLMLSINLEAVAMMACNPSIGGTGKGHLVREIDALGGEMGINIDKTFIQSRMLNTAKGPAVHSLRAQADKNEYHIEMKKTLEAEENLHLKQGEVIDLMIEDGKACGVVLKTGAMYRSKAVILATGTFLAGKIFIGESVFESGPNGLAPSNELAQRLREYGLPIRRFKTGTPARALAKSLDYEKMIPQDGDETVVPFSFMNDDLQKNQVKCWLTYTNETTHEVIRRNFHRSALFGGQIEGVGPRYCPSIEDKVNRFADKKRHQLFIEPEGLYTEEMYIQGMSSSLPEDVQEEFYKTIEGLEHLEIVRPAYAIEYDCIDPLDLKVNLENRHIENLFCAGQFNGSSGYEEAAAQGLIAGINAVCKIKEEMPFILDRSEAYIGVLIDDLVTKGTNEPYRIMTSRAEYRLLLRQDNADMRLTERGYAVGLVKKDRYERLLKKKEVVAEETDRLKKKILQPDVVNPFLEEKGSTPVKSGISLLELLKRPEITYDDAAVIDDIRPKLSAHQKTMMEVQIKYEGYIIKQQQQIEKFKKLEHKKLPSDLDYFSIEGLRIEARQKLDALRPVSVGQASRISGVSPADINVLLIWLEKMRRQKH</sequence>
<evidence type="ECO:0000256" key="10">
    <source>
        <dbReference type="ARBA" id="ARBA00031800"/>
    </source>
</evidence>
<evidence type="ECO:0000256" key="5">
    <source>
        <dbReference type="ARBA" id="ARBA00022630"/>
    </source>
</evidence>
<feature type="binding site" evidence="11">
    <location>
        <position position="127"/>
    </location>
    <ligand>
        <name>FAD</name>
        <dbReference type="ChEBI" id="CHEBI:57692"/>
    </ligand>
</feature>
<organism evidence="13 14">
    <name type="scientific">Lentihominibacter faecis</name>
    <dbReference type="NCBI Taxonomy" id="2764712"/>
    <lineage>
        <taxon>Bacteria</taxon>
        <taxon>Bacillati</taxon>
        <taxon>Bacillota</taxon>
        <taxon>Clostridia</taxon>
        <taxon>Peptostreptococcales</taxon>
        <taxon>Anaerovoracaceae</taxon>
        <taxon>Lentihominibacter</taxon>
    </lineage>
</organism>
<comment type="function">
    <text evidence="2 11">NAD-binding protein involved in the addition of a carboxymethylaminomethyl (cmnm) group at the wobble position (U34) of certain tRNAs, forming tRNA-cmnm(5)s(2)U34.</text>
</comment>
<dbReference type="InterPro" id="IPR040131">
    <property type="entry name" value="MnmG_N"/>
</dbReference>
<dbReference type="GO" id="GO:0002098">
    <property type="term" value="P:tRNA wobble uridine modification"/>
    <property type="evidence" value="ECO:0007669"/>
    <property type="project" value="InterPro"/>
</dbReference>
<gene>
    <name evidence="11 13" type="primary">mnmG</name>
    <name evidence="11" type="synonym">gidA</name>
    <name evidence="13" type="ORF">H8876_09905</name>
</gene>
<keyword evidence="6 11" id="KW-0819">tRNA processing</keyword>
<feature type="binding site" evidence="11">
    <location>
        <position position="371"/>
    </location>
    <ligand>
        <name>FAD</name>
        <dbReference type="ChEBI" id="CHEBI:57692"/>
    </ligand>
</feature>
<dbReference type="InterPro" id="IPR036188">
    <property type="entry name" value="FAD/NAD-bd_sf"/>
</dbReference>
<dbReference type="InterPro" id="IPR026904">
    <property type="entry name" value="MnmG_C"/>
</dbReference>
<evidence type="ECO:0000256" key="6">
    <source>
        <dbReference type="ARBA" id="ARBA00022694"/>
    </source>
</evidence>
<dbReference type="EMBL" id="JACRWC010000116">
    <property type="protein sequence ID" value="MBC6000313.1"/>
    <property type="molecule type" value="Genomic_DNA"/>
</dbReference>
<keyword evidence="8 11" id="KW-0520">NAD</keyword>
<feature type="binding site" evidence="11">
    <location>
        <begin position="15"/>
        <end position="20"/>
    </location>
    <ligand>
        <name>FAD</name>
        <dbReference type="ChEBI" id="CHEBI:57692"/>
    </ligand>
</feature>
<keyword evidence="7 11" id="KW-0274">FAD</keyword>
<dbReference type="Pfam" id="PF01134">
    <property type="entry name" value="GIDA"/>
    <property type="match status" value="1"/>
</dbReference>
<dbReference type="PANTHER" id="PTHR11806:SF0">
    <property type="entry name" value="PROTEIN MTO1 HOMOLOG, MITOCHONDRIAL"/>
    <property type="match status" value="1"/>
</dbReference>
<dbReference type="InterPro" id="IPR044920">
    <property type="entry name" value="MnmG_C_subdom_sf"/>
</dbReference>
<dbReference type="Pfam" id="PF21680">
    <property type="entry name" value="GIDA_C_1st"/>
    <property type="match status" value="1"/>
</dbReference>
<name>A0A923NCJ9_9FIRM</name>
<dbReference type="PRINTS" id="PR00411">
    <property type="entry name" value="PNDRDTASEI"/>
</dbReference>
<comment type="caution">
    <text evidence="13">The sequence shown here is derived from an EMBL/GenBank/DDBJ whole genome shotgun (WGS) entry which is preliminary data.</text>
</comment>
<keyword evidence="14" id="KW-1185">Reference proteome</keyword>
<evidence type="ECO:0000313" key="13">
    <source>
        <dbReference type="EMBL" id="MBC6000313.1"/>
    </source>
</evidence>
<dbReference type="Proteomes" id="UP000644115">
    <property type="component" value="Unassembled WGS sequence"/>
</dbReference>
<dbReference type="InterPro" id="IPR047001">
    <property type="entry name" value="MnmG_C_subdom"/>
</dbReference>
<evidence type="ECO:0000259" key="12">
    <source>
        <dbReference type="SMART" id="SM01228"/>
    </source>
</evidence>
<dbReference type="Gene3D" id="1.10.10.1800">
    <property type="entry name" value="tRNA uridine 5-carboxymethylaminomethyl modification enzyme MnmG/GidA"/>
    <property type="match status" value="1"/>
</dbReference>
<comment type="cofactor">
    <cofactor evidence="1 11">
        <name>FAD</name>
        <dbReference type="ChEBI" id="CHEBI:57692"/>
    </cofactor>
</comment>
<dbReference type="Gene3D" id="1.10.150.570">
    <property type="entry name" value="GidA associated domain, C-terminal subdomain"/>
    <property type="match status" value="1"/>
</dbReference>
<dbReference type="GO" id="GO:0050660">
    <property type="term" value="F:flavin adenine dinucleotide binding"/>
    <property type="evidence" value="ECO:0007669"/>
    <property type="project" value="UniProtKB-UniRule"/>
</dbReference>
<dbReference type="FunFam" id="3.50.50.60:FF:000002">
    <property type="entry name" value="tRNA uridine 5-carboxymethylaminomethyl modification enzyme MnmG"/>
    <property type="match status" value="1"/>
</dbReference>
<dbReference type="FunFam" id="1.10.150.570:FF:000001">
    <property type="entry name" value="tRNA uridine 5-carboxymethylaminomethyl modification enzyme MnmG"/>
    <property type="match status" value="1"/>
</dbReference>
<evidence type="ECO:0000256" key="11">
    <source>
        <dbReference type="HAMAP-Rule" id="MF_00129"/>
    </source>
</evidence>
<dbReference type="SUPFAM" id="SSF51905">
    <property type="entry name" value="FAD/NAD(P)-binding domain"/>
    <property type="match status" value="1"/>
</dbReference>
<reference evidence="13" key="1">
    <citation type="submission" date="2020-08" db="EMBL/GenBank/DDBJ databases">
        <authorList>
            <person name="Liu C."/>
            <person name="Sun Q."/>
        </authorList>
    </citation>
    <scope>NUCLEOTIDE SEQUENCE</scope>
    <source>
        <strain evidence="13">BX16</strain>
    </source>
</reference>
<evidence type="ECO:0000256" key="4">
    <source>
        <dbReference type="ARBA" id="ARBA00020461"/>
    </source>
</evidence>
<keyword evidence="11" id="KW-0963">Cytoplasm</keyword>
<dbReference type="PROSITE" id="PS01280">
    <property type="entry name" value="GIDA_1"/>
    <property type="match status" value="1"/>
</dbReference>
<keyword evidence="5 11" id="KW-0285">Flavoprotein</keyword>
<dbReference type="InterPro" id="IPR002218">
    <property type="entry name" value="MnmG-rel"/>
</dbReference>
<dbReference type="InterPro" id="IPR004416">
    <property type="entry name" value="MnmG"/>
</dbReference>
<comment type="similarity">
    <text evidence="3 11">Belongs to the MnmG family.</text>
</comment>
<accession>A0A923NCJ9</accession>
<dbReference type="GO" id="GO:0005829">
    <property type="term" value="C:cytosol"/>
    <property type="evidence" value="ECO:0007669"/>
    <property type="project" value="TreeGrafter"/>
</dbReference>
<evidence type="ECO:0000256" key="2">
    <source>
        <dbReference type="ARBA" id="ARBA00003717"/>
    </source>
</evidence>
<evidence type="ECO:0000256" key="9">
    <source>
        <dbReference type="ARBA" id="ARBA00025948"/>
    </source>
</evidence>
<dbReference type="HAMAP" id="MF_00129">
    <property type="entry name" value="MnmG_GidA"/>
    <property type="match status" value="1"/>
</dbReference>
<dbReference type="InterPro" id="IPR020595">
    <property type="entry name" value="MnmG-rel_CS"/>
</dbReference>
<feature type="binding site" evidence="11">
    <location>
        <position position="182"/>
    </location>
    <ligand>
        <name>FAD</name>
        <dbReference type="ChEBI" id="CHEBI:57692"/>
    </ligand>
</feature>
<evidence type="ECO:0000256" key="3">
    <source>
        <dbReference type="ARBA" id="ARBA00007653"/>
    </source>
</evidence>
<dbReference type="AlphaFoldDB" id="A0A923NCJ9"/>
<dbReference type="Gene3D" id="3.50.50.60">
    <property type="entry name" value="FAD/NAD(P)-binding domain"/>
    <property type="match status" value="2"/>
</dbReference>
<comment type="subunit">
    <text evidence="9 11">Homodimer. Heterotetramer of two MnmE and two MnmG subunits.</text>
</comment>
<dbReference type="SMART" id="SM01228">
    <property type="entry name" value="GIDA_assoc_3"/>
    <property type="match status" value="1"/>
</dbReference>
<dbReference type="PROSITE" id="PS01281">
    <property type="entry name" value="GIDA_2"/>
    <property type="match status" value="1"/>
</dbReference>
<dbReference type="Pfam" id="PF13932">
    <property type="entry name" value="SAM_GIDA_C"/>
    <property type="match status" value="1"/>
</dbReference>
<dbReference type="RefSeq" id="WP_249287614.1">
    <property type="nucleotide sequence ID" value="NZ_JACRWC010000116.1"/>
</dbReference>
<dbReference type="InterPro" id="IPR049312">
    <property type="entry name" value="GIDA_C_N"/>
</dbReference>
<proteinExistence type="inferred from homology"/>
<dbReference type="GO" id="GO:0030488">
    <property type="term" value="P:tRNA methylation"/>
    <property type="evidence" value="ECO:0007669"/>
    <property type="project" value="TreeGrafter"/>
</dbReference>
<evidence type="ECO:0000256" key="1">
    <source>
        <dbReference type="ARBA" id="ARBA00001974"/>
    </source>
</evidence>
<evidence type="ECO:0000256" key="7">
    <source>
        <dbReference type="ARBA" id="ARBA00022827"/>
    </source>
</evidence>
<dbReference type="PANTHER" id="PTHR11806">
    <property type="entry name" value="GLUCOSE INHIBITED DIVISION PROTEIN A"/>
    <property type="match status" value="1"/>
</dbReference>
<evidence type="ECO:0000256" key="8">
    <source>
        <dbReference type="ARBA" id="ARBA00023027"/>
    </source>
</evidence>
<evidence type="ECO:0000313" key="14">
    <source>
        <dbReference type="Proteomes" id="UP000644115"/>
    </source>
</evidence>
<dbReference type="NCBIfam" id="TIGR00136">
    <property type="entry name" value="mnmG_gidA"/>
    <property type="match status" value="1"/>
</dbReference>
<comment type="subcellular location">
    <subcellularLocation>
        <location evidence="11">Cytoplasm</location>
    </subcellularLocation>
</comment>
<feature type="domain" description="tRNA uridine 5-carboxymethylaminomethyl modification enzyme C-terminal subdomain" evidence="12">
    <location>
        <begin position="545"/>
        <end position="616"/>
    </location>
</feature>
<protein>
    <recommendedName>
        <fullName evidence="4 11">tRNA uridine 5-carboxymethylaminomethyl modification enzyme MnmG</fullName>
    </recommendedName>
    <alternativeName>
        <fullName evidence="10 11">Glucose-inhibited division protein A</fullName>
    </alternativeName>
</protein>